<dbReference type="GO" id="GO:0031167">
    <property type="term" value="P:rRNA methylation"/>
    <property type="evidence" value="ECO:0007669"/>
    <property type="project" value="InterPro"/>
</dbReference>
<dbReference type="InterPro" id="IPR002052">
    <property type="entry name" value="DNA_methylase_N6_adenine_CS"/>
</dbReference>
<keyword evidence="4" id="KW-1185">Reference proteome</keyword>
<evidence type="ECO:0000256" key="2">
    <source>
        <dbReference type="ARBA" id="ARBA00022679"/>
    </source>
</evidence>
<evidence type="ECO:0000313" key="3">
    <source>
        <dbReference type="EMBL" id="SJZ87248.1"/>
    </source>
</evidence>
<keyword evidence="2 3" id="KW-0808">Transferase</keyword>
<dbReference type="Gene3D" id="3.40.50.150">
    <property type="entry name" value="Vaccinia Virus protein VP39"/>
    <property type="match status" value="1"/>
</dbReference>
<dbReference type="PIRSF" id="PIRSF004553">
    <property type="entry name" value="CHP00095"/>
    <property type="match status" value="1"/>
</dbReference>
<protein>
    <submittedName>
        <fullName evidence="3">16S rRNA (Guanine(966)-N(2))-methyltransferase RsmD</fullName>
    </submittedName>
</protein>
<dbReference type="InterPro" id="IPR029063">
    <property type="entry name" value="SAM-dependent_MTases_sf"/>
</dbReference>
<dbReference type="RefSeq" id="WP_078737257.1">
    <property type="nucleotide sequence ID" value="NZ_FUXE01000014.1"/>
</dbReference>
<sequence length="184" mass="20782">MRIIGGKYGRRRFILPKRLKLRPTTDMAKEALFASLDASITLEGIEVLDLFCGTGSIGIEFVSRGALQVTMVDKAPRHIAFIREVIKTIGAEKEAKTLVKDVRSFIEQAKEKDQSFDIIFADPPYDLPWLSELPNLILSTSLLKRDALLILEHPSSYDFSENPFFLKHKNYSAVNFSFFSPARG</sequence>
<dbReference type="STRING" id="29524.SAMN02745171_01357"/>
<dbReference type="GO" id="GO:0003676">
    <property type="term" value="F:nucleic acid binding"/>
    <property type="evidence" value="ECO:0007669"/>
    <property type="project" value="InterPro"/>
</dbReference>
<dbReference type="CDD" id="cd02440">
    <property type="entry name" value="AdoMet_MTases"/>
    <property type="match status" value="1"/>
</dbReference>
<dbReference type="PANTHER" id="PTHR43542">
    <property type="entry name" value="METHYLTRANSFERASE"/>
    <property type="match status" value="1"/>
</dbReference>
<dbReference type="PANTHER" id="PTHR43542:SF1">
    <property type="entry name" value="METHYLTRANSFERASE"/>
    <property type="match status" value="1"/>
</dbReference>
<dbReference type="NCBIfam" id="TIGR00095">
    <property type="entry name" value="16S rRNA (guanine(966)-N(2))-methyltransferase RsmD"/>
    <property type="match status" value="1"/>
</dbReference>
<reference evidence="4" key="1">
    <citation type="submission" date="2017-02" db="EMBL/GenBank/DDBJ databases">
        <authorList>
            <person name="Varghese N."/>
            <person name="Submissions S."/>
        </authorList>
    </citation>
    <scope>NUCLEOTIDE SEQUENCE [LARGE SCALE GENOMIC DNA]</scope>
    <source>
        <strain evidence="4">ATCC 51356</strain>
    </source>
</reference>
<evidence type="ECO:0000256" key="1">
    <source>
        <dbReference type="ARBA" id="ARBA00022603"/>
    </source>
</evidence>
<gene>
    <name evidence="3" type="ORF">SAMN02745171_01357</name>
</gene>
<dbReference type="InterPro" id="IPR004398">
    <property type="entry name" value="RNA_MeTrfase_RsmD"/>
</dbReference>
<dbReference type="GO" id="GO:0008168">
    <property type="term" value="F:methyltransferase activity"/>
    <property type="evidence" value="ECO:0007669"/>
    <property type="project" value="UniProtKB-KW"/>
</dbReference>
<dbReference type="Proteomes" id="UP000190121">
    <property type="component" value="Unassembled WGS sequence"/>
</dbReference>
<name>A0A1T4P8M2_9PORP</name>
<proteinExistence type="predicted"/>
<dbReference type="EMBL" id="FUXE01000014">
    <property type="protein sequence ID" value="SJZ87248.1"/>
    <property type="molecule type" value="Genomic_DNA"/>
</dbReference>
<keyword evidence="1 3" id="KW-0489">Methyltransferase</keyword>
<dbReference type="SUPFAM" id="SSF53335">
    <property type="entry name" value="S-adenosyl-L-methionine-dependent methyltransferases"/>
    <property type="match status" value="1"/>
</dbReference>
<dbReference type="Pfam" id="PF03602">
    <property type="entry name" value="Cons_hypoth95"/>
    <property type="match status" value="1"/>
</dbReference>
<evidence type="ECO:0000313" key="4">
    <source>
        <dbReference type="Proteomes" id="UP000190121"/>
    </source>
</evidence>
<dbReference type="OrthoDB" id="9803017at2"/>
<accession>A0A1T4P8M2</accession>
<dbReference type="PROSITE" id="PS00092">
    <property type="entry name" value="N6_MTASE"/>
    <property type="match status" value="1"/>
</dbReference>
<organism evidence="3 4">
    <name type="scientific">Porphyromonas circumdentaria</name>
    <dbReference type="NCBI Taxonomy" id="29524"/>
    <lineage>
        <taxon>Bacteria</taxon>
        <taxon>Pseudomonadati</taxon>
        <taxon>Bacteroidota</taxon>
        <taxon>Bacteroidia</taxon>
        <taxon>Bacteroidales</taxon>
        <taxon>Porphyromonadaceae</taxon>
        <taxon>Porphyromonas</taxon>
    </lineage>
</organism>
<dbReference type="AlphaFoldDB" id="A0A1T4P8M2"/>